<proteinExistence type="predicted"/>
<protein>
    <recommendedName>
        <fullName evidence="5">Secreted protein</fullName>
    </recommendedName>
</protein>
<feature type="signal peptide" evidence="2">
    <location>
        <begin position="1"/>
        <end position="25"/>
    </location>
</feature>
<reference evidence="3 4" key="1">
    <citation type="submission" date="2019-06" db="EMBL/GenBank/DDBJ databases">
        <title>Whole genome sequence for Rhodospirillaceae sp. R148.</title>
        <authorList>
            <person name="Wang G."/>
        </authorList>
    </citation>
    <scope>NUCLEOTIDE SEQUENCE [LARGE SCALE GENOMIC DNA]</scope>
    <source>
        <strain evidence="3 4">R148</strain>
    </source>
</reference>
<evidence type="ECO:0000313" key="4">
    <source>
        <dbReference type="Proteomes" id="UP000315252"/>
    </source>
</evidence>
<keyword evidence="2" id="KW-0732">Signal</keyword>
<evidence type="ECO:0000256" key="2">
    <source>
        <dbReference type="SAM" id="SignalP"/>
    </source>
</evidence>
<evidence type="ECO:0000313" key="3">
    <source>
        <dbReference type="EMBL" id="TQV77957.1"/>
    </source>
</evidence>
<evidence type="ECO:0008006" key="5">
    <source>
        <dbReference type="Google" id="ProtNLM"/>
    </source>
</evidence>
<comment type="caution">
    <text evidence="3">The sequence shown here is derived from an EMBL/GenBank/DDBJ whole genome shotgun (WGS) entry which is preliminary data.</text>
</comment>
<feature type="compositionally biased region" description="Polar residues" evidence="1">
    <location>
        <begin position="147"/>
        <end position="171"/>
    </location>
</feature>
<name>A0A545TL75_9PROT</name>
<evidence type="ECO:0000256" key="1">
    <source>
        <dbReference type="SAM" id="MobiDB-lite"/>
    </source>
</evidence>
<feature type="region of interest" description="Disordered" evidence="1">
    <location>
        <begin position="80"/>
        <end position="184"/>
    </location>
</feature>
<dbReference type="OrthoDB" id="7066449at2"/>
<organism evidence="3 4">
    <name type="scientific">Denitrobaculum tricleocarpae</name>
    <dbReference type="NCBI Taxonomy" id="2591009"/>
    <lineage>
        <taxon>Bacteria</taxon>
        <taxon>Pseudomonadati</taxon>
        <taxon>Pseudomonadota</taxon>
        <taxon>Alphaproteobacteria</taxon>
        <taxon>Rhodospirillales</taxon>
        <taxon>Rhodospirillaceae</taxon>
        <taxon>Denitrobaculum</taxon>
    </lineage>
</organism>
<accession>A0A545TL75</accession>
<feature type="chain" id="PRO_5021741797" description="Secreted protein" evidence="2">
    <location>
        <begin position="26"/>
        <end position="222"/>
    </location>
</feature>
<feature type="compositionally biased region" description="Gly residues" evidence="1">
    <location>
        <begin position="85"/>
        <end position="116"/>
    </location>
</feature>
<feature type="compositionally biased region" description="Low complexity" evidence="1">
    <location>
        <begin position="132"/>
        <end position="146"/>
    </location>
</feature>
<dbReference type="EMBL" id="VHSH01000007">
    <property type="protein sequence ID" value="TQV77957.1"/>
    <property type="molecule type" value="Genomic_DNA"/>
</dbReference>
<keyword evidence="4" id="KW-1185">Reference proteome</keyword>
<sequence length="222" mass="22755">MHRRIGAGVIVAVSLSMMVPALLPAQTIAEPDNPAGAPGSIDCTEVSVDYLEDPTLTHEERIALMDRALLKSLSQFDACQTAQGGSSGNSGGSGSGSGSGSGGGATGEGSGTGGGQKSLAADDLTGTEKPADAAAAAEPLQSANAPSPDSASQSAEGEPVSRQNESLQSLDNGRIPEDIPPADNDSILEAQIRQAAINEKDPEIKKRLWNEYRKYKGLPRVM</sequence>
<dbReference type="AlphaFoldDB" id="A0A545TL75"/>
<dbReference type="RefSeq" id="WP_142898300.1">
    <property type="nucleotide sequence ID" value="NZ_ML660058.1"/>
</dbReference>
<dbReference type="Proteomes" id="UP000315252">
    <property type="component" value="Unassembled WGS sequence"/>
</dbReference>
<gene>
    <name evidence="3" type="ORF">FKG95_20715</name>
</gene>